<proteinExistence type="predicted"/>
<comment type="caution">
    <text evidence="1">The sequence shown here is derived from an EMBL/GenBank/DDBJ whole genome shotgun (WGS) entry which is preliminary data.</text>
</comment>
<dbReference type="AlphaFoldDB" id="A0AA39XMY7"/>
<protein>
    <submittedName>
        <fullName evidence="1">Uncharacterized protein</fullName>
    </submittedName>
</protein>
<dbReference type="EMBL" id="JAULSR010000001">
    <property type="protein sequence ID" value="KAK0637008.1"/>
    <property type="molecule type" value="Genomic_DNA"/>
</dbReference>
<reference evidence="1" key="1">
    <citation type="submission" date="2023-06" db="EMBL/GenBank/DDBJ databases">
        <title>Genome-scale phylogeny and comparative genomics of the fungal order Sordariales.</title>
        <authorList>
            <consortium name="Lawrence Berkeley National Laboratory"/>
            <person name="Hensen N."/>
            <person name="Bonometti L."/>
            <person name="Westerberg I."/>
            <person name="Brannstrom I.O."/>
            <person name="Guillou S."/>
            <person name="Cros-Aarteil S."/>
            <person name="Calhoun S."/>
            <person name="Haridas S."/>
            <person name="Kuo A."/>
            <person name="Mondo S."/>
            <person name="Pangilinan J."/>
            <person name="Riley R."/>
            <person name="LaButti K."/>
            <person name="Andreopoulos B."/>
            <person name="Lipzen A."/>
            <person name="Chen C."/>
            <person name="Yanf M."/>
            <person name="Daum C."/>
            <person name="Ng V."/>
            <person name="Clum A."/>
            <person name="Steindorff A."/>
            <person name="Ohm R."/>
            <person name="Martin F."/>
            <person name="Silar P."/>
            <person name="Natvig D."/>
            <person name="Lalanne C."/>
            <person name="Gautier V."/>
            <person name="Ament-velasquez S.L."/>
            <person name="Kruys A."/>
            <person name="Hutchinson M.I."/>
            <person name="Powell A.J."/>
            <person name="Barry K."/>
            <person name="Miller A.N."/>
            <person name="Grigoriev I.V."/>
            <person name="Debuchy R."/>
            <person name="Gladieux P."/>
            <person name="Thoren M.H."/>
            <person name="Johannesson H."/>
        </authorList>
    </citation>
    <scope>NUCLEOTIDE SEQUENCE</scope>
    <source>
        <strain evidence="1">SMH3391-2</strain>
    </source>
</reference>
<sequence>MYLVNVPKVPTYLPFGGGTSATREPACGPSPSSPPASFTWRATLAARLPVFPDLLGRLSTPPQHSPASHLPLRLLPPSLLPVQPEAKFSVAMRQRSGMYQWQWPSDSCRKHGLPKVTYLRYLYLTLTELSVVRLLQWIWIVCTHGQAPAAAPASSERRTVPRGAEASPLLPELGARALCPPSRSPPTTHLHCCPPRSPRLRTPLTLALSLCPPHLPDRRPAKPGQGTYLFAGAPSLCSSTTPETAPFLSAFSLLLSLSCPVLLAHLSSQRDRSFPAISSCLVPSN</sequence>
<accession>A0AA39XMY7</accession>
<dbReference type="Proteomes" id="UP001174934">
    <property type="component" value="Unassembled WGS sequence"/>
</dbReference>
<gene>
    <name evidence="1" type="ORF">B0T17DRAFT_96755</name>
</gene>
<evidence type="ECO:0000313" key="1">
    <source>
        <dbReference type="EMBL" id="KAK0637008.1"/>
    </source>
</evidence>
<keyword evidence="2" id="KW-1185">Reference proteome</keyword>
<evidence type="ECO:0000313" key="2">
    <source>
        <dbReference type="Proteomes" id="UP001174934"/>
    </source>
</evidence>
<organism evidence="1 2">
    <name type="scientific">Bombardia bombarda</name>
    <dbReference type="NCBI Taxonomy" id="252184"/>
    <lineage>
        <taxon>Eukaryota</taxon>
        <taxon>Fungi</taxon>
        <taxon>Dikarya</taxon>
        <taxon>Ascomycota</taxon>
        <taxon>Pezizomycotina</taxon>
        <taxon>Sordariomycetes</taxon>
        <taxon>Sordariomycetidae</taxon>
        <taxon>Sordariales</taxon>
        <taxon>Lasiosphaeriaceae</taxon>
        <taxon>Bombardia</taxon>
    </lineage>
</organism>
<name>A0AA39XMY7_9PEZI</name>